<protein>
    <submittedName>
        <fullName evidence="1">Uncharacterized protein</fullName>
    </submittedName>
</protein>
<dbReference type="RefSeq" id="WP_281886008.1">
    <property type="nucleotide sequence ID" value="NZ_BSDP01000001.1"/>
</dbReference>
<comment type="caution">
    <text evidence="1">The sequence shown here is derived from an EMBL/GenBank/DDBJ whole genome shotgun (WGS) entry which is preliminary data.</text>
</comment>
<dbReference type="EMBL" id="BSDP01000001">
    <property type="protein sequence ID" value="GLI28542.1"/>
    <property type="molecule type" value="Genomic_DNA"/>
</dbReference>
<evidence type="ECO:0000313" key="2">
    <source>
        <dbReference type="Proteomes" id="UP001144396"/>
    </source>
</evidence>
<sequence length="139" mass="14899">MFRRRRRRKARAAAAEAPKQITLTGEQVFDLLNARLAQFIGASGDWTLVRRTDDDTDGIFRAMVTHQIAAELTREILATQADAHSTGDAEHAAATSEMALSWTPEPLVVWADPTDAAAADVVADITPVSADELAAADAA</sequence>
<dbReference type="AlphaFoldDB" id="A0A9W6CXP5"/>
<evidence type="ECO:0000313" key="1">
    <source>
        <dbReference type="EMBL" id="GLI28542.1"/>
    </source>
</evidence>
<dbReference type="Proteomes" id="UP001144396">
    <property type="component" value="Unassembled WGS sequence"/>
</dbReference>
<reference evidence="1" key="1">
    <citation type="submission" date="2022-12" db="EMBL/GenBank/DDBJ databases">
        <title>Reference genome sequencing for broad-spectrum identification of bacterial and archaeal isolates by mass spectrometry.</title>
        <authorList>
            <person name="Sekiguchi Y."/>
            <person name="Tourlousse D.M."/>
        </authorList>
    </citation>
    <scope>NUCLEOTIDE SEQUENCE</scope>
    <source>
        <strain evidence="1">14</strain>
    </source>
</reference>
<proteinExistence type="predicted"/>
<accession>A0A9W6CXP5</accession>
<name>A0A9W6CXP5_9MICO</name>
<gene>
    <name evidence="1" type="ORF">ARHIZOSPH14_27840</name>
</gene>
<organism evidence="1 2">
    <name type="scientific">Agromyces rhizosphaerae</name>
    <dbReference type="NCBI Taxonomy" id="88374"/>
    <lineage>
        <taxon>Bacteria</taxon>
        <taxon>Bacillati</taxon>
        <taxon>Actinomycetota</taxon>
        <taxon>Actinomycetes</taxon>
        <taxon>Micrococcales</taxon>
        <taxon>Microbacteriaceae</taxon>
        <taxon>Agromyces</taxon>
    </lineage>
</organism>
<keyword evidence="2" id="KW-1185">Reference proteome</keyword>